<sequence length="141" mass="16029">MLHQGFKSISMLLIMSACTTILVFGGAKVASAETRQQSVNSVTDWLFGNLYPQLNRRKLRANEYQYIQERQAIWTVINNGGLRYERAKDIRACGIPDWSFQNNDEALKERLADAVFYARYPKEEGDRLTQTNGLQCGNGFG</sequence>
<dbReference type="AlphaFoldDB" id="A0A1Z4JQZ5"/>
<dbReference type="PROSITE" id="PS51257">
    <property type="entry name" value="PROKAR_LIPOPROTEIN"/>
    <property type="match status" value="1"/>
</dbReference>
<organism evidence="1 2">
    <name type="scientific">Leptolyngbya boryana NIES-2135</name>
    <dbReference type="NCBI Taxonomy" id="1973484"/>
    <lineage>
        <taxon>Bacteria</taxon>
        <taxon>Bacillati</taxon>
        <taxon>Cyanobacteriota</taxon>
        <taxon>Cyanophyceae</taxon>
        <taxon>Leptolyngbyales</taxon>
        <taxon>Leptolyngbyaceae</taxon>
        <taxon>Leptolyngbya group</taxon>
        <taxon>Leptolyngbya</taxon>
    </lineage>
</organism>
<accession>A0A1Z4JQZ5</accession>
<proteinExistence type="predicted"/>
<keyword evidence="1" id="KW-0614">Plasmid</keyword>
<gene>
    <name evidence="1" type="ORF">NIES2135_60230</name>
</gene>
<reference evidence="1 2" key="1">
    <citation type="submission" date="2017-06" db="EMBL/GenBank/DDBJ databases">
        <title>Genome sequencing of cyanobaciteial culture collection at National Institute for Environmental Studies (NIES).</title>
        <authorList>
            <person name="Hirose Y."/>
            <person name="Shimura Y."/>
            <person name="Fujisawa T."/>
            <person name="Nakamura Y."/>
            <person name="Kawachi M."/>
        </authorList>
    </citation>
    <scope>NUCLEOTIDE SEQUENCE [LARGE SCALE GENOMIC DNA]</scope>
    <source>
        <strain evidence="1 2">NIES-2135</strain>
        <plasmid evidence="2">Plasmid Plasmid1 dna</plasmid>
    </source>
</reference>
<evidence type="ECO:0000313" key="2">
    <source>
        <dbReference type="Proteomes" id="UP000217895"/>
    </source>
</evidence>
<evidence type="ECO:0000313" key="1">
    <source>
        <dbReference type="EMBL" id="BAY59146.1"/>
    </source>
</evidence>
<protein>
    <submittedName>
        <fullName evidence="1">Uncharacterized protein</fullName>
    </submittedName>
</protein>
<geneLocation type="plasmid" evidence="1">
    <name>plasmid1</name>
</geneLocation>
<dbReference type="EMBL" id="AP018204">
    <property type="protein sequence ID" value="BAY59146.1"/>
    <property type="molecule type" value="Genomic_DNA"/>
</dbReference>
<name>A0A1Z4JQZ5_LEPBY</name>
<dbReference type="Proteomes" id="UP000217895">
    <property type="component" value="Plasmid Plasmid1 dna"/>
</dbReference>
<keyword evidence="2" id="KW-1185">Reference proteome</keyword>